<gene>
    <name evidence="3" type="ORF">PSR59_02600</name>
</gene>
<dbReference type="InterPro" id="IPR000086">
    <property type="entry name" value="NUDIX_hydrolase_dom"/>
</dbReference>
<dbReference type="SUPFAM" id="SSF55811">
    <property type="entry name" value="Nudix"/>
    <property type="match status" value="1"/>
</dbReference>
<dbReference type="CDD" id="cd03674">
    <property type="entry name" value="NUDIX_Hydrolase"/>
    <property type="match status" value="1"/>
</dbReference>
<evidence type="ECO:0000313" key="3">
    <source>
        <dbReference type="EMBL" id="WDC82541.1"/>
    </source>
</evidence>
<feature type="domain" description="Nudix hydrolase" evidence="2">
    <location>
        <begin position="42"/>
        <end position="182"/>
    </location>
</feature>
<organism evidence="3 4">
    <name type="scientific">Ligilactobacillus ruminis</name>
    <dbReference type="NCBI Taxonomy" id="1623"/>
    <lineage>
        <taxon>Bacteria</taxon>
        <taxon>Bacillati</taxon>
        <taxon>Bacillota</taxon>
        <taxon>Bacilli</taxon>
        <taxon>Lactobacillales</taxon>
        <taxon>Lactobacillaceae</taxon>
        <taxon>Ligilactobacillus</taxon>
    </lineage>
</organism>
<reference evidence="3" key="1">
    <citation type="submission" date="2023-02" db="EMBL/GenBank/DDBJ databases">
        <title>Complete genome sequence of Lactobacillus ruminis CACC888 isolated from Pig feces.</title>
        <authorList>
            <person name="Park S."/>
            <person name="Park M.A."/>
            <person name="Kim D.-H."/>
            <person name="Kim Y."/>
        </authorList>
    </citation>
    <scope>NUCLEOTIDE SEQUENCE</scope>
    <source>
        <strain evidence="3">CACC888</strain>
    </source>
</reference>
<proteinExistence type="inferred from homology"/>
<dbReference type="Proteomes" id="UP001222683">
    <property type="component" value="Chromosome"/>
</dbReference>
<evidence type="ECO:0000259" key="2">
    <source>
        <dbReference type="PROSITE" id="PS51462"/>
    </source>
</evidence>
<keyword evidence="3" id="KW-0378">Hydrolase</keyword>
<dbReference type="InterPro" id="IPR015797">
    <property type="entry name" value="NUDIX_hydrolase-like_dom_sf"/>
</dbReference>
<dbReference type="AlphaFoldDB" id="A0AAQ3ATV3"/>
<dbReference type="EMBL" id="CP117692">
    <property type="protein sequence ID" value="WDC82541.1"/>
    <property type="molecule type" value="Genomic_DNA"/>
</dbReference>
<dbReference type="PANTHER" id="PTHR43736">
    <property type="entry name" value="ADP-RIBOSE PYROPHOSPHATASE"/>
    <property type="match status" value="1"/>
</dbReference>
<dbReference type="PANTHER" id="PTHR43736:SF1">
    <property type="entry name" value="DIHYDRONEOPTERIN TRIPHOSPHATE DIPHOSPHATASE"/>
    <property type="match status" value="1"/>
</dbReference>
<dbReference type="PROSITE" id="PS51462">
    <property type="entry name" value="NUDIX"/>
    <property type="match status" value="1"/>
</dbReference>
<comment type="similarity">
    <text evidence="1">Belongs to the Nudix hydrolase family.</text>
</comment>
<dbReference type="GO" id="GO:0016787">
    <property type="term" value="F:hydrolase activity"/>
    <property type="evidence" value="ECO:0007669"/>
    <property type="project" value="UniProtKB-KW"/>
</dbReference>
<name>A0AAQ3ATV3_9LACO</name>
<dbReference type="RefSeq" id="WP_273745302.1">
    <property type="nucleotide sequence ID" value="NZ_CP117687.1"/>
</dbReference>
<dbReference type="Gene3D" id="3.90.79.10">
    <property type="entry name" value="Nucleoside Triphosphate Pyrophosphohydrolase"/>
    <property type="match status" value="1"/>
</dbReference>
<protein>
    <submittedName>
        <fullName evidence="3">NUDIX hydrolase</fullName>
    </submittedName>
</protein>
<evidence type="ECO:0000256" key="1">
    <source>
        <dbReference type="ARBA" id="ARBA00005582"/>
    </source>
</evidence>
<accession>A0AAQ3ATV3</accession>
<sequence>MNNLIKQLEAFVPYNEQEERDLSVMLDWARCGADVLTRKNKAAHFSASAWIVSPDRKSTLMCFHNIYNSWSWMGGHADGDADLKHVVVKEIGEECGLSPDKLHFLDDGIFSVEILTVNGHEKRGEYVPSHLHLNVTYLLETDPAFDLQSKPDENKAVSWIRIADLSKRVSEQWMNERIYSKLLKKLTQRIS</sequence>
<evidence type="ECO:0000313" key="4">
    <source>
        <dbReference type="Proteomes" id="UP001222683"/>
    </source>
</evidence>
<dbReference type="Pfam" id="PF00293">
    <property type="entry name" value="NUDIX"/>
    <property type="match status" value="1"/>
</dbReference>